<keyword evidence="18 22" id="KW-0472">Membrane</keyword>
<dbReference type="InterPro" id="IPR038414">
    <property type="entry name" value="CcoP_N_sf"/>
</dbReference>
<feature type="binding site" description="axial binding residue" evidence="20">
    <location>
        <position position="221"/>
    </location>
    <ligand>
        <name>heme c</name>
        <dbReference type="ChEBI" id="CHEBI:61717"/>
        <label>2</label>
    </ligand>
    <ligandPart>
        <name>Fe</name>
        <dbReference type="ChEBI" id="CHEBI:18248"/>
    </ligandPart>
</feature>
<evidence type="ECO:0000256" key="8">
    <source>
        <dbReference type="ARBA" id="ARBA00022660"/>
    </source>
</evidence>
<dbReference type="PROSITE" id="PS51007">
    <property type="entry name" value="CYTC"/>
    <property type="match status" value="2"/>
</dbReference>
<evidence type="ECO:0000256" key="13">
    <source>
        <dbReference type="ARBA" id="ARBA00022982"/>
    </source>
</evidence>
<keyword evidence="11" id="KW-0677">Repeat</keyword>
<evidence type="ECO:0000256" key="6">
    <source>
        <dbReference type="ARBA" id="ARBA00022519"/>
    </source>
</evidence>
<dbReference type="PIRSF" id="PIRSF000006">
    <property type="entry name" value="Cbb3-Cox_fixP"/>
    <property type="match status" value="1"/>
</dbReference>
<feature type="transmembrane region" description="Helical" evidence="22">
    <location>
        <begin position="60"/>
        <end position="79"/>
    </location>
</feature>
<dbReference type="PANTHER" id="PTHR33751:SF1">
    <property type="entry name" value="CBB3-TYPE CYTOCHROME C OXIDASE SUBUNIT FIXP"/>
    <property type="match status" value="1"/>
</dbReference>
<keyword evidence="25" id="KW-1185">Reference proteome</keyword>
<feature type="domain" description="Cytochrome c" evidence="23">
    <location>
        <begin position="203"/>
        <end position="283"/>
    </location>
</feature>
<dbReference type="GO" id="GO:0009055">
    <property type="term" value="F:electron transfer activity"/>
    <property type="evidence" value="ECO:0007669"/>
    <property type="project" value="InterPro"/>
</dbReference>
<evidence type="ECO:0000256" key="9">
    <source>
        <dbReference type="ARBA" id="ARBA00022692"/>
    </source>
</evidence>
<reference evidence="24 25" key="1">
    <citation type="journal article" date="2010" name="BMC Genomics">
        <title>Comparative genomics and proteomics of Helicobacter mustelae, an ulcerogenic and carcinogenic gastric pathogen.</title>
        <authorList>
            <person name="O'Toole P.W."/>
            <person name="Snelling W.J."/>
            <person name="Canchaya C."/>
            <person name="Forde B.M."/>
            <person name="Hardie K.R."/>
            <person name="Josenhans C."/>
            <person name="Graham R.L.J."/>
            <person name="McMullan G."/>
            <person name="Parkhill J."/>
            <person name="Belda E."/>
            <person name="Bentley S.D."/>
        </authorList>
    </citation>
    <scope>NUCLEOTIDE SEQUENCE [LARGE SCALE GENOMIC DNA]</scope>
    <source>
        <strain evidence="25">ATCC 43772 / LMG 18044 / NCTC 12198 / 12198</strain>
    </source>
</reference>
<feature type="binding site" description="axial binding residue" evidence="20">
    <location>
        <position position="131"/>
    </location>
    <ligand>
        <name>heme c</name>
        <dbReference type="ChEBI" id="CHEBI:61717"/>
        <label>1</label>
    </ligand>
    <ligandPart>
        <name>Fe</name>
        <dbReference type="ChEBI" id="CHEBI:18248"/>
    </ligandPart>
</feature>
<dbReference type="PANTHER" id="PTHR33751">
    <property type="entry name" value="CBB3-TYPE CYTOCHROME C OXIDASE SUBUNIT FIXP"/>
    <property type="match status" value="1"/>
</dbReference>
<keyword evidence="4" id="KW-0813">Transport</keyword>
<evidence type="ECO:0000256" key="10">
    <source>
        <dbReference type="ARBA" id="ARBA00022723"/>
    </source>
</evidence>
<dbReference type="InterPro" id="IPR036909">
    <property type="entry name" value="Cyt_c-like_dom_sf"/>
</dbReference>
<evidence type="ECO:0000313" key="25">
    <source>
        <dbReference type="Proteomes" id="UP000001522"/>
    </source>
</evidence>
<sequence>MGWLSDNINLMAFIAAIGILILTIFVTSFYIRKMRDSKAEGELTNHKWDGISEFTNNLPIGWAICFIALILWGAWYVFFGYPLNAYSQIGEFNKEVSEHNKKFEEKWQNLSIEDKIKMGQGIFLVKCSQCHGVDAEGMGGKAQNLTRWGKYQGIEDTMKHGSVGLNYMAGEMPPIVLDAKDSEILSKFVMSHISNAHLKFENLDVEKGKQLWDSATCSSCHGPDGKGNAGLAADLTKYGTPEFLKEVLKKGKKGHIGRMPSFEYAKFNDIQIEALAAFINSLQPLDD</sequence>
<evidence type="ECO:0000256" key="21">
    <source>
        <dbReference type="PIRSR" id="PIRSR000006-2"/>
    </source>
</evidence>
<evidence type="ECO:0000256" key="11">
    <source>
        <dbReference type="ARBA" id="ARBA00022737"/>
    </source>
</evidence>
<evidence type="ECO:0000256" key="3">
    <source>
        <dbReference type="ARBA" id="ARBA00006113"/>
    </source>
</evidence>
<feature type="binding site" description="covalent" evidence="21">
    <location>
        <position position="127"/>
    </location>
    <ligand>
        <name>heme c</name>
        <dbReference type="ChEBI" id="CHEBI:61717"/>
        <label>1</label>
    </ligand>
</feature>
<keyword evidence="12" id="KW-0375">Hydrogen ion transport</keyword>
<dbReference type="GO" id="GO:0006119">
    <property type="term" value="P:oxidative phosphorylation"/>
    <property type="evidence" value="ECO:0007669"/>
    <property type="project" value="UniProtKB-UniPathway"/>
</dbReference>
<evidence type="ECO:0000313" key="24">
    <source>
        <dbReference type="EMBL" id="CBG40393.1"/>
    </source>
</evidence>
<evidence type="ECO:0000256" key="20">
    <source>
        <dbReference type="PIRSR" id="PIRSR000006-1"/>
    </source>
</evidence>
<comment type="pathway">
    <text evidence="2">Energy metabolism; oxidative phosphorylation.</text>
</comment>
<evidence type="ECO:0000256" key="17">
    <source>
        <dbReference type="ARBA" id="ARBA00023065"/>
    </source>
</evidence>
<evidence type="ECO:0000256" key="14">
    <source>
        <dbReference type="ARBA" id="ARBA00022989"/>
    </source>
</evidence>
<dbReference type="STRING" id="679897.HMU11380"/>
<dbReference type="GO" id="GO:0016491">
    <property type="term" value="F:oxidoreductase activity"/>
    <property type="evidence" value="ECO:0007669"/>
    <property type="project" value="UniProtKB-KW"/>
</dbReference>
<evidence type="ECO:0000256" key="7">
    <source>
        <dbReference type="ARBA" id="ARBA00022617"/>
    </source>
</evidence>
<evidence type="ECO:0000256" key="2">
    <source>
        <dbReference type="ARBA" id="ARBA00004673"/>
    </source>
</evidence>
<keyword evidence="10 20" id="KW-0479">Metal-binding</keyword>
<dbReference type="GO" id="GO:0005886">
    <property type="term" value="C:plasma membrane"/>
    <property type="evidence" value="ECO:0007669"/>
    <property type="project" value="UniProtKB-SubCell"/>
</dbReference>
<feature type="binding site" description="axial binding residue" evidence="20">
    <location>
        <position position="172"/>
    </location>
    <ligand>
        <name>heme c</name>
        <dbReference type="ChEBI" id="CHEBI:61717"/>
        <label>2</label>
    </ligand>
    <ligandPart>
        <name>Fe</name>
        <dbReference type="ChEBI" id="CHEBI:18248"/>
    </ligandPart>
</feature>
<evidence type="ECO:0000256" key="16">
    <source>
        <dbReference type="ARBA" id="ARBA00023004"/>
    </source>
</evidence>
<dbReference type="KEGG" id="hms:HMU11380"/>
<gene>
    <name evidence="24" type="primary">ccoP</name>
    <name evidence="24" type="ordered locus">HMU11380</name>
</gene>
<dbReference type="RefSeq" id="WP_013023462.1">
    <property type="nucleotide sequence ID" value="NC_013949.1"/>
</dbReference>
<accession>D3UIR8</accession>
<dbReference type="HOGENOM" id="CLU_986691_0_0_7"/>
<evidence type="ECO:0000256" key="22">
    <source>
        <dbReference type="SAM" id="Phobius"/>
    </source>
</evidence>
<dbReference type="GO" id="GO:0020037">
    <property type="term" value="F:heme binding"/>
    <property type="evidence" value="ECO:0007669"/>
    <property type="project" value="InterPro"/>
</dbReference>
<keyword evidence="9 22" id="KW-0812">Transmembrane</keyword>
<feature type="binding site" description="covalent" evidence="21">
    <location>
        <position position="217"/>
    </location>
    <ligand>
        <name>heme c</name>
        <dbReference type="ChEBI" id="CHEBI:61717"/>
        <label>2</label>
    </ligand>
</feature>
<protein>
    <recommendedName>
        <fullName evidence="19">Cytochrome c oxidase subunit III</fullName>
    </recommendedName>
</protein>
<keyword evidence="16 20" id="KW-0408">Iron</keyword>
<evidence type="ECO:0000256" key="19">
    <source>
        <dbReference type="ARBA" id="ARBA00029635"/>
    </source>
</evidence>
<feature type="domain" description="Cytochrome c" evidence="23">
    <location>
        <begin position="114"/>
        <end position="193"/>
    </location>
</feature>
<evidence type="ECO:0000256" key="4">
    <source>
        <dbReference type="ARBA" id="ARBA00022448"/>
    </source>
</evidence>
<keyword evidence="14 22" id="KW-1133">Transmembrane helix</keyword>
<feature type="binding site" description="axial binding residue" evidence="20">
    <location>
        <position position="259"/>
    </location>
    <ligand>
        <name>heme c</name>
        <dbReference type="ChEBI" id="CHEBI:61717"/>
        <label>1</label>
    </ligand>
    <ligandPart>
        <name>Fe</name>
        <dbReference type="ChEBI" id="CHEBI:18248"/>
    </ligandPart>
</feature>
<feature type="binding site" description="covalent" evidence="21">
    <location>
        <position position="220"/>
    </location>
    <ligand>
        <name>heme c</name>
        <dbReference type="ChEBI" id="CHEBI:61717"/>
        <label>2</label>
    </ligand>
</feature>
<keyword evidence="7 21" id="KW-0349">Heme</keyword>
<evidence type="ECO:0000256" key="15">
    <source>
        <dbReference type="ARBA" id="ARBA00023002"/>
    </source>
</evidence>
<dbReference type="Gene3D" id="1.10.760.10">
    <property type="entry name" value="Cytochrome c-like domain"/>
    <property type="match status" value="2"/>
</dbReference>
<keyword evidence="13" id="KW-0249">Electron transport</keyword>
<dbReference type="SUPFAM" id="SSF46626">
    <property type="entry name" value="Cytochrome c"/>
    <property type="match status" value="2"/>
</dbReference>
<dbReference type="EMBL" id="FN555004">
    <property type="protein sequence ID" value="CBG40393.1"/>
    <property type="molecule type" value="Genomic_DNA"/>
</dbReference>
<comment type="subcellular location">
    <subcellularLocation>
        <location evidence="1">Cell inner membrane</location>
    </subcellularLocation>
</comment>
<dbReference type="InterPro" id="IPR009056">
    <property type="entry name" value="Cyt_c-like_dom"/>
</dbReference>
<dbReference type="Proteomes" id="UP000001522">
    <property type="component" value="Chromosome"/>
</dbReference>
<keyword evidence="15 24" id="KW-0560">Oxidoreductase</keyword>
<dbReference type="eggNOG" id="COG2010">
    <property type="taxonomic scope" value="Bacteria"/>
</dbReference>
<dbReference type="InterPro" id="IPR004678">
    <property type="entry name" value="Cyt_c_oxidase_cbb3_su3"/>
</dbReference>
<evidence type="ECO:0000256" key="1">
    <source>
        <dbReference type="ARBA" id="ARBA00004533"/>
    </source>
</evidence>
<dbReference type="Pfam" id="PF14715">
    <property type="entry name" value="FixP_N"/>
    <property type="match status" value="1"/>
</dbReference>
<feature type="transmembrane region" description="Helical" evidence="22">
    <location>
        <begin position="12"/>
        <end position="31"/>
    </location>
</feature>
<keyword evidence="17" id="KW-0406">Ion transport</keyword>
<evidence type="ECO:0000256" key="12">
    <source>
        <dbReference type="ARBA" id="ARBA00022781"/>
    </source>
</evidence>
<comment type="similarity">
    <text evidence="3">Belongs to the CcoP / FixP family.</text>
</comment>
<feature type="binding site" description="covalent" evidence="21">
    <location>
        <position position="130"/>
    </location>
    <ligand>
        <name>heme c</name>
        <dbReference type="ChEBI" id="CHEBI:61717"/>
        <label>1</label>
    </ligand>
</feature>
<evidence type="ECO:0000256" key="18">
    <source>
        <dbReference type="ARBA" id="ARBA00023136"/>
    </source>
</evidence>
<dbReference type="InterPro" id="IPR050597">
    <property type="entry name" value="Cytochrome_c_Oxidase_Subunit"/>
</dbReference>
<keyword evidence="6" id="KW-0997">Cell inner membrane</keyword>
<dbReference type="GO" id="GO:0046872">
    <property type="term" value="F:metal ion binding"/>
    <property type="evidence" value="ECO:0007669"/>
    <property type="project" value="UniProtKB-KW"/>
</dbReference>
<dbReference type="Pfam" id="PF13442">
    <property type="entry name" value="Cytochrome_CBB3"/>
    <property type="match status" value="2"/>
</dbReference>
<dbReference type="Gene3D" id="6.10.280.130">
    <property type="match status" value="1"/>
</dbReference>
<dbReference type="GO" id="GO:1902600">
    <property type="term" value="P:proton transmembrane transport"/>
    <property type="evidence" value="ECO:0007669"/>
    <property type="project" value="UniProtKB-KW"/>
</dbReference>
<organism evidence="24 25">
    <name type="scientific">Helicobacter mustelae (strain ATCC 43772 / CCUG 25715 / CIP 103759 / LMG 18044 / NCTC 12198 / R85-136P)</name>
    <name type="common">Campylobacter mustelae</name>
    <dbReference type="NCBI Taxonomy" id="679897"/>
    <lineage>
        <taxon>Bacteria</taxon>
        <taxon>Pseudomonadati</taxon>
        <taxon>Campylobacterota</taxon>
        <taxon>Epsilonproteobacteria</taxon>
        <taxon>Campylobacterales</taxon>
        <taxon>Helicobacteraceae</taxon>
        <taxon>Helicobacter</taxon>
    </lineage>
</organism>
<dbReference type="UniPathway" id="UPA00705"/>
<name>D3UIR8_HELM1</name>
<comment type="cofactor">
    <cofactor evidence="21">
        <name>heme c</name>
        <dbReference type="ChEBI" id="CHEBI:61717"/>
    </cofactor>
    <text evidence="21">Binds 2 heme C groups per subunit.</text>
</comment>
<dbReference type="InterPro" id="IPR032858">
    <property type="entry name" value="CcoP_N"/>
</dbReference>
<evidence type="ECO:0000256" key="5">
    <source>
        <dbReference type="ARBA" id="ARBA00022475"/>
    </source>
</evidence>
<keyword evidence="5" id="KW-1003">Cell membrane</keyword>
<dbReference type="AlphaFoldDB" id="D3UIR8"/>
<keyword evidence="8" id="KW-0679">Respiratory chain</keyword>
<proteinExistence type="inferred from homology"/>
<evidence type="ECO:0000259" key="23">
    <source>
        <dbReference type="PROSITE" id="PS51007"/>
    </source>
</evidence>